<dbReference type="Pfam" id="PF00567">
    <property type="entry name" value="TUDOR"/>
    <property type="match status" value="1"/>
</dbReference>
<dbReference type="Gene3D" id="2.40.50.90">
    <property type="match status" value="1"/>
</dbReference>
<evidence type="ECO:0000313" key="5">
    <source>
        <dbReference type="Proteomes" id="UP000821853"/>
    </source>
</evidence>
<dbReference type="GO" id="GO:0005737">
    <property type="term" value="C:cytoplasm"/>
    <property type="evidence" value="ECO:0007669"/>
    <property type="project" value="UniProtKB-ARBA"/>
</dbReference>
<feature type="region of interest" description="Disordered" evidence="2">
    <location>
        <begin position="233"/>
        <end position="267"/>
    </location>
</feature>
<dbReference type="InterPro" id="IPR035437">
    <property type="entry name" value="SNase_OB-fold_sf"/>
</dbReference>
<evidence type="ECO:0000256" key="1">
    <source>
        <dbReference type="SAM" id="Coils"/>
    </source>
</evidence>
<dbReference type="Gene3D" id="2.30.30.140">
    <property type="match status" value="1"/>
</dbReference>
<proteinExistence type="predicted"/>
<organism evidence="4 5">
    <name type="scientific">Haemaphysalis longicornis</name>
    <name type="common">Bush tick</name>
    <dbReference type="NCBI Taxonomy" id="44386"/>
    <lineage>
        <taxon>Eukaryota</taxon>
        <taxon>Metazoa</taxon>
        <taxon>Ecdysozoa</taxon>
        <taxon>Arthropoda</taxon>
        <taxon>Chelicerata</taxon>
        <taxon>Arachnida</taxon>
        <taxon>Acari</taxon>
        <taxon>Parasitiformes</taxon>
        <taxon>Ixodida</taxon>
        <taxon>Ixodoidea</taxon>
        <taxon>Ixodidae</taxon>
        <taxon>Haemaphysalinae</taxon>
        <taxon>Haemaphysalis</taxon>
    </lineage>
</organism>
<dbReference type="EMBL" id="JABSTR010000005">
    <property type="protein sequence ID" value="KAH9370660.1"/>
    <property type="molecule type" value="Genomic_DNA"/>
</dbReference>
<dbReference type="AlphaFoldDB" id="A0A9J6G898"/>
<evidence type="ECO:0000256" key="2">
    <source>
        <dbReference type="SAM" id="MobiDB-lite"/>
    </source>
</evidence>
<feature type="coiled-coil region" evidence="1">
    <location>
        <begin position="568"/>
        <end position="615"/>
    </location>
</feature>
<dbReference type="Proteomes" id="UP000821853">
    <property type="component" value="Chromosome 3"/>
</dbReference>
<gene>
    <name evidence="4" type="ORF">HPB48_014033</name>
</gene>
<dbReference type="PANTHER" id="PTHR22948:SF76">
    <property type="entry name" value="FI20010P1-RELATED"/>
    <property type="match status" value="1"/>
</dbReference>
<evidence type="ECO:0000259" key="3">
    <source>
        <dbReference type="PROSITE" id="PS50304"/>
    </source>
</evidence>
<dbReference type="OMA" id="TERRHAM"/>
<name>A0A9J6G898_HAELO</name>
<dbReference type="PROSITE" id="PS50304">
    <property type="entry name" value="TUDOR"/>
    <property type="match status" value="1"/>
</dbReference>
<dbReference type="InterPro" id="IPR002999">
    <property type="entry name" value="Tudor"/>
</dbReference>
<evidence type="ECO:0000313" key="4">
    <source>
        <dbReference type="EMBL" id="KAH9370660.1"/>
    </source>
</evidence>
<accession>A0A9J6G898</accession>
<dbReference type="VEuPathDB" id="VectorBase:HLOH_062987"/>
<protein>
    <recommendedName>
        <fullName evidence="3">Tudor domain-containing protein</fullName>
    </recommendedName>
</protein>
<comment type="caution">
    <text evidence="4">The sequence shown here is derived from an EMBL/GenBank/DDBJ whole genome shotgun (WGS) entry which is preliminary data.</text>
</comment>
<dbReference type="InterPro" id="IPR050621">
    <property type="entry name" value="Tudor_domain_containing"/>
</dbReference>
<dbReference type="SUPFAM" id="SSF63748">
    <property type="entry name" value="Tudor/PWWP/MBT"/>
    <property type="match status" value="1"/>
</dbReference>
<keyword evidence="1" id="KW-0175">Coiled coil</keyword>
<feature type="compositionally biased region" description="Polar residues" evidence="2">
    <location>
        <begin position="233"/>
        <end position="242"/>
    </location>
</feature>
<sequence>MSGKGCPVRHRIFTRRGGSDWHRAVITSVSCEPHLCKVFYVDYGTEGTVARTSIRALKSEFFELPTQAIRASLAYLEPVAPSGWTAKSKAFFMDLVRGDNVYMCKLVGPHQANKFNVAICDTSRTREVFLQDLVVEAGHAMPLYTVENNFAAPKIPPRPALPVQNGMGAGGEAPTNVRPTFGRGRAPPSARVSLVDCTVKTGAVPPRTTSPMVMRAAHFQSSDQDSNIWQQANSSALVSPSGPTERRHAMVASPPPARLAQSEASSLRPAVRAERAGELESRMTGLAFARSVAPEEAASAVPAAGWSAVPSASVQPPAQPATHPVARFDGPFHQRALGRAVEVGGTQPGFQPLSPVHHLPVPAATTPPHSCPAFPLGVALPMAVYPAAQSSVPGLATTTQVASIEGAAAPAVVQQQEDVMCALEEALDDEPCLVRPVMVAHLSTGHRLRVLNHNEVPYISADEVCELLYWPHGRLQRELIARDSDFPRLQTLRREDHRQLFDRMAPLDVPGLHAHTPELDFVRLEDVPVVLNVFGSGVALRPVKEEVSRVLASFDPRAPYWGRPGEDEADVQEQLVNLRARRKQLQMDIYQGCYLDGMVDELTQVERTIAALERRVGTTDKN</sequence>
<feature type="domain" description="Tudor" evidence="3">
    <location>
        <begin position="1"/>
        <end position="64"/>
    </location>
</feature>
<dbReference type="OrthoDB" id="6498296at2759"/>
<feature type="region of interest" description="Disordered" evidence="2">
    <location>
        <begin position="170"/>
        <end position="189"/>
    </location>
</feature>
<reference evidence="4 5" key="1">
    <citation type="journal article" date="2020" name="Cell">
        <title>Large-Scale Comparative Analyses of Tick Genomes Elucidate Their Genetic Diversity and Vector Capacities.</title>
        <authorList>
            <consortium name="Tick Genome and Microbiome Consortium (TIGMIC)"/>
            <person name="Jia N."/>
            <person name="Wang J."/>
            <person name="Shi W."/>
            <person name="Du L."/>
            <person name="Sun Y."/>
            <person name="Zhan W."/>
            <person name="Jiang J.F."/>
            <person name="Wang Q."/>
            <person name="Zhang B."/>
            <person name="Ji P."/>
            <person name="Bell-Sakyi L."/>
            <person name="Cui X.M."/>
            <person name="Yuan T.T."/>
            <person name="Jiang B.G."/>
            <person name="Yang W.F."/>
            <person name="Lam T.T."/>
            <person name="Chang Q.C."/>
            <person name="Ding S.J."/>
            <person name="Wang X.J."/>
            <person name="Zhu J.G."/>
            <person name="Ruan X.D."/>
            <person name="Zhao L."/>
            <person name="Wei J.T."/>
            <person name="Ye R.Z."/>
            <person name="Que T.C."/>
            <person name="Du C.H."/>
            <person name="Zhou Y.H."/>
            <person name="Cheng J.X."/>
            <person name="Dai P.F."/>
            <person name="Guo W.B."/>
            <person name="Han X.H."/>
            <person name="Huang E.J."/>
            <person name="Li L.F."/>
            <person name="Wei W."/>
            <person name="Gao Y.C."/>
            <person name="Liu J.Z."/>
            <person name="Shao H.Z."/>
            <person name="Wang X."/>
            <person name="Wang C.C."/>
            <person name="Yang T.C."/>
            <person name="Huo Q.B."/>
            <person name="Li W."/>
            <person name="Chen H.Y."/>
            <person name="Chen S.E."/>
            <person name="Zhou L.G."/>
            <person name="Ni X.B."/>
            <person name="Tian J.H."/>
            <person name="Sheng Y."/>
            <person name="Liu T."/>
            <person name="Pan Y.S."/>
            <person name="Xia L.Y."/>
            <person name="Li J."/>
            <person name="Zhao F."/>
            <person name="Cao W.C."/>
        </authorList>
    </citation>
    <scope>NUCLEOTIDE SEQUENCE [LARGE SCALE GENOMIC DNA]</scope>
    <source>
        <strain evidence="4">HaeL-2018</strain>
    </source>
</reference>
<dbReference type="PANTHER" id="PTHR22948">
    <property type="entry name" value="TUDOR DOMAIN CONTAINING PROTEIN"/>
    <property type="match status" value="1"/>
</dbReference>
<keyword evidence="5" id="KW-1185">Reference proteome</keyword>